<evidence type="ECO:0000313" key="2">
    <source>
        <dbReference type="Proteomes" id="UP000477386"/>
    </source>
</evidence>
<evidence type="ECO:0008006" key="3">
    <source>
        <dbReference type="Google" id="ProtNLM"/>
    </source>
</evidence>
<protein>
    <recommendedName>
        <fullName evidence="3">DUF3102 domain-containing protein</fullName>
    </recommendedName>
</protein>
<gene>
    <name evidence="1" type="ORF">GK091_27535</name>
</gene>
<evidence type="ECO:0000313" key="1">
    <source>
        <dbReference type="EMBL" id="NEU70649.1"/>
    </source>
</evidence>
<dbReference type="Proteomes" id="UP000477386">
    <property type="component" value="Unassembled WGS sequence"/>
</dbReference>
<dbReference type="RefSeq" id="WP_164043962.1">
    <property type="nucleotide sequence ID" value="NZ_JAAGNZ010000007.1"/>
</dbReference>
<organism evidence="1 2">
    <name type="scientific">Spirosoma agri</name>
    <dbReference type="NCBI Taxonomy" id="1987381"/>
    <lineage>
        <taxon>Bacteria</taxon>
        <taxon>Pseudomonadati</taxon>
        <taxon>Bacteroidota</taxon>
        <taxon>Cytophagia</taxon>
        <taxon>Cytophagales</taxon>
        <taxon>Cytophagaceae</taxon>
        <taxon>Spirosoma</taxon>
    </lineage>
</organism>
<name>A0A6M0IQR0_9BACT</name>
<dbReference type="EMBL" id="JAAGNZ010000007">
    <property type="protein sequence ID" value="NEU70649.1"/>
    <property type="molecule type" value="Genomic_DNA"/>
</dbReference>
<reference evidence="1 2" key="1">
    <citation type="submission" date="2020-02" db="EMBL/GenBank/DDBJ databases">
        <title>Draft genome sequence of two Spirosoma agri KCTC 52727 and Spirosoma terrae KCTC 52035.</title>
        <authorList>
            <person name="Rojas J."/>
            <person name="Ambika Manirajan B."/>
            <person name="Ratering S."/>
            <person name="Suarez C."/>
            <person name="Schnell S."/>
        </authorList>
    </citation>
    <scope>NUCLEOTIDE SEQUENCE [LARGE SCALE GENOMIC DNA]</scope>
    <source>
        <strain evidence="1 2">KCTC 52727</strain>
    </source>
</reference>
<proteinExistence type="predicted"/>
<keyword evidence="2" id="KW-1185">Reference proteome</keyword>
<sequence length="285" mass="31681">MAKKTFSSFITDLHESDTPPVDTDATSMAVMSLNYEDSVLEITPLNPAEQQELTALETVIKTGLDTFLQVGSALLEIRQKKLYRGSHLSIKAYVADRFGLGRQRAYQLMDAAQVVQDLSDDHAGNVTYDYEADSSADLNTHSLVLPEKESHASALAEIAPEKRRKVWDEVVRQQQVTGKSITARKILATAETIGASLAKEAPNEPKTPKKSKNNASLIKQAYITQLQNAAPTHQPGDLMVRISGRFLLRNNLVEAWQALRGMDQEIDESFYDFISLQEANVYKLL</sequence>
<accession>A0A6M0IQR0</accession>
<dbReference type="AlphaFoldDB" id="A0A6M0IQR0"/>
<comment type="caution">
    <text evidence="1">The sequence shown here is derived from an EMBL/GenBank/DDBJ whole genome shotgun (WGS) entry which is preliminary data.</text>
</comment>